<name>A0A9P8ER31_AURME</name>
<dbReference type="AlphaFoldDB" id="A0A9P8ER31"/>
<protein>
    <submittedName>
        <fullName evidence="2">Uncharacterized protein</fullName>
    </submittedName>
</protein>
<dbReference type="Proteomes" id="UP000779574">
    <property type="component" value="Unassembled WGS sequence"/>
</dbReference>
<reference evidence="2" key="1">
    <citation type="journal article" date="2021" name="J Fungi (Basel)">
        <title>Virulence traits and population genomics of the black yeast Aureobasidium melanogenum.</title>
        <authorList>
            <person name="Cernosa A."/>
            <person name="Sun X."/>
            <person name="Gostincar C."/>
            <person name="Fang C."/>
            <person name="Gunde-Cimerman N."/>
            <person name="Song Z."/>
        </authorList>
    </citation>
    <scope>NUCLEOTIDE SEQUENCE</scope>
    <source>
        <strain evidence="2">EXF-9911</strain>
    </source>
</reference>
<proteinExistence type="predicted"/>
<feature type="compositionally biased region" description="Polar residues" evidence="1">
    <location>
        <begin position="1"/>
        <end position="16"/>
    </location>
</feature>
<feature type="non-terminal residue" evidence="2">
    <location>
        <position position="425"/>
    </location>
</feature>
<comment type="caution">
    <text evidence="2">The sequence shown here is derived from an EMBL/GenBank/DDBJ whole genome shotgun (WGS) entry which is preliminary data.</text>
</comment>
<reference evidence="2" key="2">
    <citation type="submission" date="2021-08" db="EMBL/GenBank/DDBJ databases">
        <authorList>
            <person name="Gostincar C."/>
            <person name="Sun X."/>
            <person name="Song Z."/>
            <person name="Gunde-Cimerman N."/>
        </authorList>
    </citation>
    <scope>NUCLEOTIDE SEQUENCE</scope>
    <source>
        <strain evidence="2">EXF-9911</strain>
    </source>
</reference>
<organism evidence="2 3">
    <name type="scientific">Aureobasidium melanogenum</name>
    <name type="common">Aureobasidium pullulans var. melanogenum</name>
    <dbReference type="NCBI Taxonomy" id="46634"/>
    <lineage>
        <taxon>Eukaryota</taxon>
        <taxon>Fungi</taxon>
        <taxon>Dikarya</taxon>
        <taxon>Ascomycota</taxon>
        <taxon>Pezizomycotina</taxon>
        <taxon>Dothideomycetes</taxon>
        <taxon>Dothideomycetidae</taxon>
        <taxon>Dothideales</taxon>
        <taxon>Saccotheciaceae</taxon>
        <taxon>Aureobasidium</taxon>
    </lineage>
</organism>
<sequence>MTRAGTNTSSLHQHATPSAARPDTMSDTMRPPPNLLSMPNEILAKICAYAIDDNDAWKKGKRWLRAVRLTCKQLYTPATLEFGKRFLQDPFVMMTYYSLQALNDICAHPLFGPRVDGISVDAYRLEERDPDWWYTKLTKSVRARDTEEMEAAGQELQEHLDVYREEFDLDDNGRAAKLIAKALNLIQQHNKPMKKTFRTLLSAAQRSQCRTNKFICEIPEDQITDPNPDIDMVEIAKNTGAFAELECIQLKIYSYVSDYTVGICGALELAENISELELVTTEYPDISPEVYHATESSETAEAILSSLCSGSLRQIHLSRLVCKSEYLKEFLLKHQQTLEKVSFNSLVLVGACAEVLEWIRDNLSLHMFSLSELCYMDLGEFEGDDPDKTIQYWSSVGSWDSPDDIRVGLNQPLEIQREADEERDH</sequence>
<feature type="region of interest" description="Disordered" evidence="1">
    <location>
        <begin position="1"/>
        <end position="32"/>
    </location>
</feature>
<evidence type="ECO:0000313" key="3">
    <source>
        <dbReference type="Proteomes" id="UP000779574"/>
    </source>
</evidence>
<accession>A0A9P8ER31</accession>
<evidence type="ECO:0000256" key="1">
    <source>
        <dbReference type="SAM" id="MobiDB-lite"/>
    </source>
</evidence>
<dbReference type="EMBL" id="JAHFXF010000104">
    <property type="protein sequence ID" value="KAG9696343.1"/>
    <property type="molecule type" value="Genomic_DNA"/>
</dbReference>
<gene>
    <name evidence="2" type="ORF">KCU76_g3790</name>
</gene>
<evidence type="ECO:0000313" key="2">
    <source>
        <dbReference type="EMBL" id="KAG9696343.1"/>
    </source>
</evidence>